<dbReference type="SMART" id="SM00139">
    <property type="entry name" value="MyTH4"/>
    <property type="match status" value="1"/>
</dbReference>
<evidence type="ECO:0000256" key="1">
    <source>
        <dbReference type="SAM" id="MobiDB-lite"/>
    </source>
</evidence>
<dbReference type="RefSeq" id="XP_022242044.1">
    <property type="nucleotide sequence ID" value="XM_022386336.1"/>
</dbReference>
<dbReference type="PANTHER" id="PTHR45876">
    <property type="entry name" value="FI04035P"/>
    <property type="match status" value="1"/>
</dbReference>
<dbReference type="PANTHER" id="PTHR45876:SF8">
    <property type="entry name" value="FI04035P"/>
    <property type="match status" value="1"/>
</dbReference>
<dbReference type="SMART" id="SM00324">
    <property type="entry name" value="RhoGAP"/>
    <property type="match status" value="1"/>
</dbReference>
<dbReference type="InterPro" id="IPR000857">
    <property type="entry name" value="MyTH4_dom"/>
</dbReference>
<dbReference type="InterPro" id="IPR001202">
    <property type="entry name" value="WW_dom"/>
</dbReference>
<sequence length="1090" mass="124533">MASERVDWVEIVEPRTKEHIYANLATGDCLWNPPPGVKIKKTDDNQWWELFDQNTSKFYYYNASSQKTVWHRPENCDIIPLAKLQTLKQNTEVPDEEKVDVRKESVGTQTVVEGLMQEVLPQSTKSAGVSVSTQTSPVSSPQLPHKHHYQHNHHHYHKYTINPSSPFHHSDAGQFFNGDAQEEAHPVGDQYCQTSLYSRASRDSGRSSDSSSVSQSQNTLKSSSYAGIRKHDSSAFAVSSALSDPFQPAFRHCFNTEFSQQTSLNPEHLNFLGSWKHHSIDSSSIREWDSNCTPAYKDHGSWHLGRSQHLEHLHRRHHSEVVSSSQREDAVLYRYAVSEKFSTNRKQLSQSTIASPSATDMSRLKTMESSAESFRKKHSSPGSSTLSSDSPFQGSETSHESHGQALTRTKWTNQDNQEPPCLSSKRDDEDDVSLESYFNNSFLSSFQQDNRKCSHSVEQKPVPLYNNLDYPALWDHNIDNRSYLLPLQHYLMEQAKLFGYKFGDLYCDDKDSLSPSDESEGRHNEDDDFADDEGMSHQDSSSQEYLDETRFLGYDDDKPLTPPCRSKNRASHKLVDLRLEMDFGESDNSSIFSTSSPVLQHRSGPATPSSLTLNTQHASLCRKHSESPPLYSPVLEKSQSFQPNMGQATNQRPLSMMVSSMTEGIVSGNVIQPSFDRQADSKMTTGFYWNKKPPSESDIEKYAQDNFNRHKKGIFRKKFTIQDMLTWSKDPIRKPMIMTTDKSLKRDACELFKLIQTYMGDRKAKSGQTVDAIVLDIATRGWSRQSLRDELYIQICRQTNDNPKKESLKLGWELMAICLSFFPPSIKFQPYLDSYISRHKDETSLDTPELRVSQYAAICSKRLERIGQSGAKKGLKKPTLEEIEQSRIQIFRPSMFGNTLEEVMALQKDRCPSRSLPWIQTTLSESVLQLNGAQTEGIFRVPGDIDEVNAMKLRMDQWEMPECNDPHVPASLLKLWYRELYEPLIPDEFYNECIEYCNDPESALSIVERLPEINQLVLSYLIRFLQVFAAEENASVTKMNANNLAMVMAPNCLRFMSDDPRIIFENTRKEMAFVRTLIQNFDTSYMEGVI</sequence>
<feature type="region of interest" description="Disordered" evidence="1">
    <location>
        <begin position="130"/>
        <end position="164"/>
    </location>
</feature>
<dbReference type="SUPFAM" id="SSF51045">
    <property type="entry name" value="WW domain"/>
    <property type="match status" value="1"/>
</dbReference>
<evidence type="ECO:0000259" key="4">
    <source>
        <dbReference type="PROSITE" id="PS51016"/>
    </source>
</evidence>
<keyword evidence="5" id="KW-1185">Reference proteome</keyword>
<reference evidence="6" key="1">
    <citation type="submission" date="2025-08" db="UniProtKB">
        <authorList>
            <consortium name="RefSeq"/>
        </authorList>
    </citation>
    <scope>IDENTIFICATION</scope>
    <source>
        <tissue evidence="6">Muscle</tissue>
    </source>
</reference>
<dbReference type="Gene3D" id="1.25.40.530">
    <property type="entry name" value="MyTH4 domain"/>
    <property type="match status" value="1"/>
</dbReference>
<dbReference type="InterPro" id="IPR036020">
    <property type="entry name" value="WW_dom_sf"/>
</dbReference>
<organism evidence="5 6">
    <name type="scientific">Limulus polyphemus</name>
    <name type="common">Atlantic horseshoe crab</name>
    <dbReference type="NCBI Taxonomy" id="6850"/>
    <lineage>
        <taxon>Eukaryota</taxon>
        <taxon>Metazoa</taxon>
        <taxon>Ecdysozoa</taxon>
        <taxon>Arthropoda</taxon>
        <taxon>Chelicerata</taxon>
        <taxon>Merostomata</taxon>
        <taxon>Xiphosura</taxon>
        <taxon>Limulidae</taxon>
        <taxon>Limulus</taxon>
    </lineage>
</organism>
<feature type="domain" description="MyTH4" evidence="4">
    <location>
        <begin position="727"/>
        <end position="887"/>
    </location>
</feature>
<dbReference type="SUPFAM" id="SSF48350">
    <property type="entry name" value="GTPase activation domain, GAP"/>
    <property type="match status" value="1"/>
</dbReference>
<dbReference type="Proteomes" id="UP000694941">
    <property type="component" value="Unplaced"/>
</dbReference>
<feature type="compositionally biased region" description="Low complexity" evidence="1">
    <location>
        <begin position="130"/>
        <end position="142"/>
    </location>
</feature>
<dbReference type="Gene3D" id="2.20.70.10">
    <property type="match status" value="1"/>
</dbReference>
<dbReference type="PROSITE" id="PS50020">
    <property type="entry name" value="WW_DOMAIN_2"/>
    <property type="match status" value="1"/>
</dbReference>
<feature type="compositionally biased region" description="Low complexity" evidence="1">
    <location>
        <begin position="380"/>
        <end position="390"/>
    </location>
</feature>
<feature type="domain" description="Rho-GAP" evidence="3">
    <location>
        <begin position="898"/>
        <end position="1085"/>
    </location>
</feature>
<dbReference type="PROSITE" id="PS50238">
    <property type="entry name" value="RHOGAP"/>
    <property type="match status" value="1"/>
</dbReference>
<evidence type="ECO:0000259" key="2">
    <source>
        <dbReference type="PROSITE" id="PS50020"/>
    </source>
</evidence>
<dbReference type="InterPro" id="IPR008936">
    <property type="entry name" value="Rho_GTPase_activation_prot"/>
</dbReference>
<feature type="compositionally biased region" description="Polar residues" evidence="1">
    <location>
        <begin position="404"/>
        <end position="417"/>
    </location>
</feature>
<name>A0ABM1SEI9_LIMPO</name>
<feature type="compositionally biased region" description="Basic residues" evidence="1">
    <location>
        <begin position="144"/>
        <end position="158"/>
    </location>
</feature>
<evidence type="ECO:0000313" key="5">
    <source>
        <dbReference type="Proteomes" id="UP000694941"/>
    </source>
</evidence>
<feature type="domain" description="WW" evidence="2">
    <location>
        <begin position="48"/>
        <end position="75"/>
    </location>
</feature>
<evidence type="ECO:0000259" key="3">
    <source>
        <dbReference type="PROSITE" id="PS50238"/>
    </source>
</evidence>
<dbReference type="Gene3D" id="1.10.555.10">
    <property type="entry name" value="Rho GTPase activation protein"/>
    <property type="match status" value="1"/>
</dbReference>
<dbReference type="CDD" id="cd04389">
    <property type="entry name" value="RhoGAP_KIAA1688"/>
    <property type="match status" value="1"/>
</dbReference>
<feature type="region of interest" description="Disordered" evidence="1">
    <location>
        <begin position="198"/>
        <end position="225"/>
    </location>
</feature>
<protein>
    <submittedName>
        <fullName evidence="6">Uncharacterized protein LOC106459788 isoform X2</fullName>
    </submittedName>
</protein>
<dbReference type="InterPro" id="IPR038185">
    <property type="entry name" value="MyTH4_dom_sf"/>
</dbReference>
<gene>
    <name evidence="6" type="primary">LOC106459788</name>
</gene>
<accession>A0ABM1SEI9</accession>
<dbReference type="Pfam" id="PF00620">
    <property type="entry name" value="RhoGAP"/>
    <property type="match status" value="1"/>
</dbReference>
<proteinExistence type="predicted"/>
<feature type="compositionally biased region" description="Polar residues" evidence="1">
    <location>
        <begin position="345"/>
        <end position="360"/>
    </location>
</feature>
<feature type="region of interest" description="Disordered" evidence="1">
    <location>
        <begin position="512"/>
        <end position="544"/>
    </location>
</feature>
<dbReference type="InterPro" id="IPR000198">
    <property type="entry name" value="RhoGAP_dom"/>
</dbReference>
<feature type="compositionally biased region" description="Low complexity" evidence="1">
    <location>
        <begin position="207"/>
        <end position="224"/>
    </location>
</feature>
<dbReference type="Pfam" id="PF00784">
    <property type="entry name" value="MyTH4"/>
    <property type="match status" value="1"/>
</dbReference>
<dbReference type="PROSITE" id="PS51016">
    <property type="entry name" value="MYTH4"/>
    <property type="match status" value="1"/>
</dbReference>
<dbReference type="GeneID" id="106459788"/>
<feature type="region of interest" description="Disordered" evidence="1">
    <location>
        <begin position="345"/>
        <end position="429"/>
    </location>
</feature>
<evidence type="ECO:0000313" key="6">
    <source>
        <dbReference type="RefSeq" id="XP_022242044.1"/>
    </source>
</evidence>